<evidence type="ECO:0000256" key="2">
    <source>
        <dbReference type="ARBA" id="ARBA00023006"/>
    </source>
</evidence>
<name>A0AAV9E452_ACOCL</name>
<keyword evidence="4" id="KW-1185">Reference proteome</keyword>
<keyword evidence="1" id="KW-0833">Ubl conjugation pathway</keyword>
<sequence length="153" mass="16619">MMGRLLPGSRPYHDLPNVPSLISGSLGDWSKVGQRAVSGAASVLEQPPQVISSLGAYVDSGLQKGLRHSSLKSIPVDPRERVEHLLDEVMIEDHPHLQGEHASIHPCKHARVMNKIIYVILSSGAEPEVDNPINQAILNLSKTNMISPTTILN</sequence>
<keyword evidence="2" id="KW-0072">Autophagy</keyword>
<reference evidence="3" key="1">
    <citation type="journal article" date="2023" name="Nat. Commun.">
        <title>Diploid and tetraploid genomes of Acorus and the evolution of monocots.</title>
        <authorList>
            <person name="Ma L."/>
            <person name="Liu K.W."/>
            <person name="Li Z."/>
            <person name="Hsiao Y.Y."/>
            <person name="Qi Y."/>
            <person name="Fu T."/>
            <person name="Tang G.D."/>
            <person name="Zhang D."/>
            <person name="Sun W.H."/>
            <person name="Liu D.K."/>
            <person name="Li Y."/>
            <person name="Chen G.Z."/>
            <person name="Liu X.D."/>
            <person name="Liao X.Y."/>
            <person name="Jiang Y.T."/>
            <person name="Yu X."/>
            <person name="Hao Y."/>
            <person name="Huang J."/>
            <person name="Zhao X.W."/>
            <person name="Ke S."/>
            <person name="Chen Y.Y."/>
            <person name="Wu W.L."/>
            <person name="Hsu J.L."/>
            <person name="Lin Y.F."/>
            <person name="Huang M.D."/>
            <person name="Li C.Y."/>
            <person name="Huang L."/>
            <person name="Wang Z.W."/>
            <person name="Zhao X."/>
            <person name="Zhong W.Y."/>
            <person name="Peng D.H."/>
            <person name="Ahmad S."/>
            <person name="Lan S."/>
            <person name="Zhang J.S."/>
            <person name="Tsai W.C."/>
            <person name="Van de Peer Y."/>
            <person name="Liu Z.J."/>
        </authorList>
    </citation>
    <scope>NUCLEOTIDE SEQUENCE</scope>
    <source>
        <strain evidence="3">CP</strain>
    </source>
</reference>
<proteinExistence type="predicted"/>
<reference evidence="3" key="2">
    <citation type="submission" date="2023-06" db="EMBL/GenBank/DDBJ databases">
        <authorList>
            <person name="Ma L."/>
            <person name="Liu K.-W."/>
            <person name="Li Z."/>
            <person name="Hsiao Y.-Y."/>
            <person name="Qi Y."/>
            <person name="Fu T."/>
            <person name="Tang G."/>
            <person name="Zhang D."/>
            <person name="Sun W.-H."/>
            <person name="Liu D.-K."/>
            <person name="Li Y."/>
            <person name="Chen G.-Z."/>
            <person name="Liu X.-D."/>
            <person name="Liao X.-Y."/>
            <person name="Jiang Y.-T."/>
            <person name="Yu X."/>
            <person name="Hao Y."/>
            <person name="Huang J."/>
            <person name="Zhao X.-W."/>
            <person name="Ke S."/>
            <person name="Chen Y.-Y."/>
            <person name="Wu W.-L."/>
            <person name="Hsu J.-L."/>
            <person name="Lin Y.-F."/>
            <person name="Huang M.-D."/>
            <person name="Li C.-Y."/>
            <person name="Huang L."/>
            <person name="Wang Z.-W."/>
            <person name="Zhao X."/>
            <person name="Zhong W.-Y."/>
            <person name="Peng D.-H."/>
            <person name="Ahmad S."/>
            <person name="Lan S."/>
            <person name="Zhang J.-S."/>
            <person name="Tsai W.-C."/>
            <person name="Van De Peer Y."/>
            <person name="Liu Z.-J."/>
        </authorList>
    </citation>
    <scope>NUCLEOTIDE SEQUENCE</scope>
    <source>
        <strain evidence="3">CP</strain>
        <tissue evidence="3">Leaves</tissue>
    </source>
</reference>
<organism evidence="3 4">
    <name type="scientific">Acorus calamus</name>
    <name type="common">Sweet flag</name>
    <dbReference type="NCBI Taxonomy" id="4465"/>
    <lineage>
        <taxon>Eukaryota</taxon>
        <taxon>Viridiplantae</taxon>
        <taxon>Streptophyta</taxon>
        <taxon>Embryophyta</taxon>
        <taxon>Tracheophyta</taxon>
        <taxon>Spermatophyta</taxon>
        <taxon>Magnoliopsida</taxon>
        <taxon>Liliopsida</taxon>
        <taxon>Acoraceae</taxon>
        <taxon>Acorus</taxon>
    </lineage>
</organism>
<gene>
    <name evidence="3" type="primary">ATG3</name>
    <name evidence="3" type="ORF">QJS10_CPA09g00779</name>
</gene>
<dbReference type="InterPro" id="IPR007135">
    <property type="entry name" value="Atg3/Atg10"/>
</dbReference>
<accession>A0AAV9E452</accession>
<dbReference type="Proteomes" id="UP001180020">
    <property type="component" value="Unassembled WGS sequence"/>
</dbReference>
<dbReference type="GO" id="GO:0006914">
    <property type="term" value="P:autophagy"/>
    <property type="evidence" value="ECO:0007669"/>
    <property type="project" value="UniProtKB-KW"/>
</dbReference>
<dbReference type="Pfam" id="PF03987">
    <property type="entry name" value="Autophagy_act_C"/>
    <property type="match status" value="1"/>
</dbReference>
<comment type="caution">
    <text evidence="3">The sequence shown here is derived from an EMBL/GenBank/DDBJ whole genome shotgun (WGS) entry which is preliminary data.</text>
</comment>
<protein>
    <submittedName>
        <fullName evidence="3">Autophagy-related protein 3</fullName>
    </submittedName>
</protein>
<evidence type="ECO:0000256" key="1">
    <source>
        <dbReference type="ARBA" id="ARBA00022786"/>
    </source>
</evidence>
<dbReference type="EMBL" id="JAUJYO010000009">
    <property type="protein sequence ID" value="KAK1307967.1"/>
    <property type="molecule type" value="Genomic_DNA"/>
</dbReference>
<dbReference type="AlphaFoldDB" id="A0AAV9E452"/>
<dbReference type="GO" id="GO:0019787">
    <property type="term" value="F:ubiquitin-like protein transferase activity"/>
    <property type="evidence" value="ECO:0007669"/>
    <property type="project" value="InterPro"/>
</dbReference>
<evidence type="ECO:0000313" key="4">
    <source>
        <dbReference type="Proteomes" id="UP001180020"/>
    </source>
</evidence>
<evidence type="ECO:0000313" key="3">
    <source>
        <dbReference type="EMBL" id="KAK1307967.1"/>
    </source>
</evidence>